<dbReference type="Gene3D" id="3.80.10.10">
    <property type="entry name" value="Ribonuclease Inhibitor"/>
    <property type="match status" value="2"/>
</dbReference>
<dbReference type="EMBL" id="WSZM01000007">
    <property type="protein sequence ID" value="KAF4047237.1"/>
    <property type="molecule type" value="Genomic_DNA"/>
</dbReference>
<evidence type="ECO:0000313" key="6">
    <source>
        <dbReference type="EMBL" id="KAF4139487.1"/>
    </source>
</evidence>
<dbReference type="PANTHER" id="PTHR24113:SF12">
    <property type="entry name" value="RAN GTPASE-ACTIVATING PROTEIN 1"/>
    <property type="match status" value="1"/>
</dbReference>
<evidence type="ECO:0000256" key="3">
    <source>
        <dbReference type="ARBA" id="ARBA00022737"/>
    </source>
</evidence>
<dbReference type="GO" id="GO:0005829">
    <property type="term" value="C:cytosol"/>
    <property type="evidence" value="ECO:0007669"/>
    <property type="project" value="TreeGrafter"/>
</dbReference>
<evidence type="ECO:0000256" key="1">
    <source>
        <dbReference type="ARBA" id="ARBA00022468"/>
    </source>
</evidence>
<keyword evidence="1" id="KW-0343">GTPase activation</keyword>
<evidence type="ECO:0000313" key="5">
    <source>
        <dbReference type="EMBL" id="KAF4047237.1"/>
    </source>
</evidence>
<keyword evidence="2" id="KW-0433">Leucine-rich repeat</keyword>
<dbReference type="InterPro" id="IPR027038">
    <property type="entry name" value="RanGap"/>
</dbReference>
<dbReference type="Proteomes" id="UP000704712">
    <property type="component" value="Unassembled WGS sequence"/>
</dbReference>
<dbReference type="Proteomes" id="UP000602510">
    <property type="component" value="Unassembled WGS sequence"/>
</dbReference>
<feature type="compositionally biased region" description="Basic and acidic residues" evidence="4">
    <location>
        <begin position="115"/>
        <end position="132"/>
    </location>
</feature>
<feature type="compositionally biased region" description="Polar residues" evidence="4">
    <location>
        <begin position="133"/>
        <end position="158"/>
    </location>
</feature>
<dbReference type="AlphaFoldDB" id="A0A833T469"/>
<dbReference type="GO" id="GO:0005096">
    <property type="term" value="F:GTPase activator activity"/>
    <property type="evidence" value="ECO:0007669"/>
    <property type="project" value="UniProtKB-KW"/>
</dbReference>
<dbReference type="GO" id="GO:0005634">
    <property type="term" value="C:nucleus"/>
    <property type="evidence" value="ECO:0007669"/>
    <property type="project" value="TreeGrafter"/>
</dbReference>
<dbReference type="InterPro" id="IPR001611">
    <property type="entry name" value="Leu-rich_rpt"/>
</dbReference>
<dbReference type="GO" id="GO:0048471">
    <property type="term" value="C:perinuclear region of cytoplasm"/>
    <property type="evidence" value="ECO:0007669"/>
    <property type="project" value="TreeGrafter"/>
</dbReference>
<keyword evidence="7" id="KW-1185">Reference proteome</keyword>
<keyword evidence="3" id="KW-0677">Repeat</keyword>
<dbReference type="GO" id="GO:0031267">
    <property type="term" value="F:small GTPase binding"/>
    <property type="evidence" value="ECO:0007669"/>
    <property type="project" value="TreeGrafter"/>
</dbReference>
<feature type="compositionally biased region" description="Low complexity" evidence="4">
    <location>
        <begin position="166"/>
        <end position="198"/>
    </location>
</feature>
<dbReference type="SMART" id="SM00368">
    <property type="entry name" value="LRR_RI"/>
    <property type="match status" value="5"/>
</dbReference>
<dbReference type="GO" id="GO:0006913">
    <property type="term" value="P:nucleocytoplasmic transport"/>
    <property type="evidence" value="ECO:0007669"/>
    <property type="project" value="TreeGrafter"/>
</dbReference>
<evidence type="ECO:0000256" key="2">
    <source>
        <dbReference type="ARBA" id="ARBA00022614"/>
    </source>
</evidence>
<sequence length="498" mass="53731">MALLMPDINLRRAKVHLERYWRQLLGGDRPEELRRLIFRSKAVAKVSQDAQPANVNPVGSVAVAPRIQNLELDPEMEVPIATVKEINRDSHDKRCVETDCGSLSVAQSASCNQKTETEAAGDGKEKDGDQHNELNQVSAVENATTDDNSECNQSATSESADEFLKSGSEQPPSSTSTTGTSSSVSSIFSVSTSDSKSSCAGKPPLSLVRASKDNRPSSSPEKMRQSKYISRIQGPTLGSILQRIHLNDGDVSELDFSTLAQRNKRLEAEGCALVARSLSTNHTVRKLIIRDHAIGDDGAVALSKMLCNNTTLECLDLYGNNIGDRGAEALAQALYGHDSLRRLCLRSNAITDRGTAALAQAIRCNCTLKSLDLVHNRITKAGAHALLDALDVNIHLETLTLDANDVPAFAASQLASALARNRAESLMMESHAAEKQAVKIVRRASGLDTEDEDDSDSGKEENWMEQIWEDDDGDSVSSGFLSCSGVTDVPLSSSGLWI</sequence>
<proteinExistence type="predicted"/>
<dbReference type="Pfam" id="PF13516">
    <property type="entry name" value="LRR_6"/>
    <property type="match status" value="4"/>
</dbReference>
<name>A0A833T469_PHYIN</name>
<dbReference type="EMBL" id="JAACNO010001556">
    <property type="protein sequence ID" value="KAF4139487.1"/>
    <property type="molecule type" value="Genomic_DNA"/>
</dbReference>
<dbReference type="PANTHER" id="PTHR24113">
    <property type="entry name" value="RAN GTPASE-ACTIVATING PROTEIN 1"/>
    <property type="match status" value="1"/>
</dbReference>
<feature type="region of interest" description="Disordered" evidence="4">
    <location>
        <begin position="106"/>
        <end position="227"/>
    </location>
</feature>
<comment type="caution">
    <text evidence="5">The sequence shown here is derived from an EMBL/GenBank/DDBJ whole genome shotgun (WGS) entry which is preliminary data.</text>
</comment>
<protein>
    <submittedName>
        <fullName evidence="5">Leucine Rich repeat</fullName>
    </submittedName>
</protein>
<gene>
    <name evidence="5" type="ORF">GN244_ATG00371</name>
    <name evidence="6" type="ORF">GN958_ATG11388</name>
</gene>
<dbReference type="OMA" id="LMMESHA"/>
<accession>A0A833T469</accession>
<evidence type="ECO:0000256" key="4">
    <source>
        <dbReference type="SAM" id="MobiDB-lite"/>
    </source>
</evidence>
<organism evidence="5 7">
    <name type="scientific">Phytophthora infestans</name>
    <name type="common">Potato late blight agent</name>
    <name type="synonym">Botrytis infestans</name>
    <dbReference type="NCBI Taxonomy" id="4787"/>
    <lineage>
        <taxon>Eukaryota</taxon>
        <taxon>Sar</taxon>
        <taxon>Stramenopiles</taxon>
        <taxon>Oomycota</taxon>
        <taxon>Peronosporomycetes</taxon>
        <taxon>Peronosporales</taxon>
        <taxon>Peronosporaceae</taxon>
        <taxon>Phytophthora</taxon>
    </lineage>
</organism>
<dbReference type="SUPFAM" id="SSF52047">
    <property type="entry name" value="RNI-like"/>
    <property type="match status" value="1"/>
</dbReference>
<dbReference type="InterPro" id="IPR032675">
    <property type="entry name" value="LRR_dom_sf"/>
</dbReference>
<evidence type="ECO:0000313" key="7">
    <source>
        <dbReference type="Proteomes" id="UP000602510"/>
    </source>
</evidence>
<reference evidence="5" key="1">
    <citation type="submission" date="2020-04" db="EMBL/GenBank/DDBJ databases">
        <title>Hybrid Assembly of Korean Phytophthora infestans isolates.</title>
        <authorList>
            <person name="Prokchorchik M."/>
            <person name="Lee Y."/>
            <person name="Seo J."/>
            <person name="Cho J.-H."/>
            <person name="Park Y.-E."/>
            <person name="Jang D.-C."/>
            <person name="Im J.-S."/>
            <person name="Choi J.-G."/>
            <person name="Park H.-J."/>
            <person name="Lee G.-B."/>
            <person name="Lee Y.-G."/>
            <person name="Hong S.-Y."/>
            <person name="Cho K."/>
            <person name="Sohn K.H."/>
        </authorList>
    </citation>
    <scope>NUCLEOTIDE SEQUENCE</scope>
    <source>
        <strain evidence="5">KR_1_A1</strain>
        <strain evidence="6">KR_2_A2</strain>
    </source>
</reference>